<dbReference type="InterPro" id="IPR036259">
    <property type="entry name" value="MFS_trans_sf"/>
</dbReference>
<proteinExistence type="inferred from homology"/>
<feature type="domain" description="Major facilitator superfamily (MFS) profile" evidence="9">
    <location>
        <begin position="264"/>
        <end position="594"/>
    </location>
</feature>
<evidence type="ECO:0000256" key="8">
    <source>
        <dbReference type="SAM" id="Phobius"/>
    </source>
</evidence>
<feature type="transmembrane region" description="Helical" evidence="8">
    <location>
        <begin position="52"/>
        <end position="71"/>
    </location>
</feature>
<gene>
    <name evidence="10" type="ORF">JXQ802_LOCUS2085</name>
</gene>
<dbReference type="GO" id="GO:0015842">
    <property type="term" value="P:aminergic neurotransmitter loading into synaptic vesicle"/>
    <property type="evidence" value="ECO:0007669"/>
    <property type="project" value="TreeGrafter"/>
</dbReference>
<feature type="transmembrane region" description="Helical" evidence="8">
    <location>
        <begin position="420"/>
        <end position="444"/>
    </location>
</feature>
<feature type="transmembrane region" description="Helical" evidence="8">
    <location>
        <begin position="20"/>
        <end position="45"/>
    </location>
</feature>
<feature type="transmembrane region" description="Helical" evidence="8">
    <location>
        <begin position="527"/>
        <end position="546"/>
    </location>
</feature>
<dbReference type="InterPro" id="IPR020846">
    <property type="entry name" value="MFS_dom"/>
</dbReference>
<keyword evidence="6 8" id="KW-1133">Transmembrane helix</keyword>
<accession>A0A813PQ22</accession>
<dbReference type="InterPro" id="IPR011701">
    <property type="entry name" value="MFS"/>
</dbReference>
<name>A0A813PQ22_9BILA</name>
<dbReference type="AlphaFoldDB" id="A0A813PQ22"/>
<comment type="similarity">
    <text evidence="2">Belongs to the major facilitator superfamily. Vesicular transporter family.</text>
</comment>
<evidence type="ECO:0000313" key="10">
    <source>
        <dbReference type="EMBL" id="CAF0758750.1"/>
    </source>
</evidence>
<dbReference type="Pfam" id="PF07690">
    <property type="entry name" value="MFS_1"/>
    <property type="match status" value="1"/>
</dbReference>
<feature type="transmembrane region" description="Helical" evidence="8">
    <location>
        <begin position="392"/>
        <end position="414"/>
    </location>
</feature>
<protein>
    <recommendedName>
        <fullName evidence="9">Major facilitator superfamily (MFS) profile domain-containing protein</fullName>
    </recommendedName>
</protein>
<keyword evidence="11" id="KW-1185">Reference proteome</keyword>
<feature type="transmembrane region" description="Helical" evidence="8">
    <location>
        <begin position="91"/>
        <end position="112"/>
    </location>
</feature>
<dbReference type="PANTHER" id="PTHR23506:SF23">
    <property type="entry name" value="GH10249P"/>
    <property type="match status" value="1"/>
</dbReference>
<evidence type="ECO:0000256" key="6">
    <source>
        <dbReference type="ARBA" id="ARBA00022989"/>
    </source>
</evidence>
<feature type="transmembrane region" description="Helical" evidence="8">
    <location>
        <begin position="456"/>
        <end position="479"/>
    </location>
</feature>
<feature type="transmembrane region" description="Helical" evidence="8">
    <location>
        <begin position="124"/>
        <end position="143"/>
    </location>
</feature>
<dbReference type="GO" id="GO:0042910">
    <property type="term" value="F:xenobiotic transmembrane transporter activity"/>
    <property type="evidence" value="ECO:0007669"/>
    <property type="project" value="InterPro"/>
</dbReference>
<dbReference type="Gene3D" id="1.20.1250.20">
    <property type="entry name" value="MFS general substrate transporter like domains"/>
    <property type="match status" value="1"/>
</dbReference>
<evidence type="ECO:0000256" key="2">
    <source>
        <dbReference type="ARBA" id="ARBA00006829"/>
    </source>
</evidence>
<dbReference type="EMBL" id="CAJNOL010000024">
    <property type="protein sequence ID" value="CAF0758750.1"/>
    <property type="molecule type" value="Genomic_DNA"/>
</dbReference>
<keyword evidence="5" id="KW-0532">Neurotransmitter transport</keyword>
<feature type="transmembrane region" description="Helical" evidence="8">
    <location>
        <begin position="155"/>
        <end position="173"/>
    </location>
</feature>
<keyword evidence="3" id="KW-0813">Transport</keyword>
<dbReference type="InterPro" id="IPR050930">
    <property type="entry name" value="MFS_Vesicular_Transporter"/>
</dbReference>
<feature type="transmembrane region" description="Helical" evidence="8">
    <location>
        <begin position="566"/>
        <end position="584"/>
    </location>
</feature>
<evidence type="ECO:0000256" key="7">
    <source>
        <dbReference type="ARBA" id="ARBA00023136"/>
    </source>
</evidence>
<organism evidence="10 11">
    <name type="scientific">Rotaria sordida</name>
    <dbReference type="NCBI Taxonomy" id="392033"/>
    <lineage>
        <taxon>Eukaryota</taxon>
        <taxon>Metazoa</taxon>
        <taxon>Spiralia</taxon>
        <taxon>Gnathifera</taxon>
        <taxon>Rotifera</taxon>
        <taxon>Eurotatoria</taxon>
        <taxon>Bdelloidea</taxon>
        <taxon>Philodinida</taxon>
        <taxon>Philodinidae</taxon>
        <taxon>Rotaria</taxon>
    </lineage>
</organism>
<dbReference type="GO" id="GO:0005335">
    <property type="term" value="F:serotonin:sodium:chloride symporter activity"/>
    <property type="evidence" value="ECO:0007669"/>
    <property type="project" value="TreeGrafter"/>
</dbReference>
<comment type="subcellular location">
    <subcellularLocation>
        <location evidence="1">Membrane</location>
        <topology evidence="1">Multi-pass membrane protein</topology>
    </subcellularLocation>
</comment>
<feature type="transmembrane region" description="Helical" evidence="8">
    <location>
        <begin position="262"/>
        <end position="286"/>
    </location>
</feature>
<evidence type="ECO:0000313" key="11">
    <source>
        <dbReference type="Proteomes" id="UP000663870"/>
    </source>
</evidence>
<keyword evidence="4 8" id="KW-0812">Transmembrane</keyword>
<comment type="caution">
    <text evidence="10">The sequence shown here is derived from an EMBL/GenBank/DDBJ whole genome shotgun (WGS) entry which is preliminary data.</text>
</comment>
<feature type="transmembrane region" description="Helical" evidence="8">
    <location>
        <begin position="185"/>
        <end position="209"/>
    </location>
</feature>
<dbReference type="PANTHER" id="PTHR23506">
    <property type="entry name" value="GH10249P"/>
    <property type="match status" value="1"/>
</dbReference>
<evidence type="ECO:0000256" key="1">
    <source>
        <dbReference type="ARBA" id="ARBA00004141"/>
    </source>
</evidence>
<dbReference type="GO" id="GO:0030672">
    <property type="term" value="C:synaptic vesicle membrane"/>
    <property type="evidence" value="ECO:0007669"/>
    <property type="project" value="TreeGrafter"/>
</dbReference>
<evidence type="ECO:0000259" key="9">
    <source>
        <dbReference type="PROSITE" id="PS50850"/>
    </source>
</evidence>
<evidence type="ECO:0000256" key="3">
    <source>
        <dbReference type="ARBA" id="ARBA00022448"/>
    </source>
</evidence>
<dbReference type="InterPro" id="IPR001958">
    <property type="entry name" value="Tet-R_TetA/multi-R_MdtG-like"/>
</dbReference>
<dbReference type="NCBIfam" id="TIGR00880">
    <property type="entry name" value="2_A_01_02"/>
    <property type="match status" value="1"/>
</dbReference>
<evidence type="ECO:0000256" key="4">
    <source>
        <dbReference type="ARBA" id="ARBA00022692"/>
    </source>
</evidence>
<evidence type="ECO:0000256" key="5">
    <source>
        <dbReference type="ARBA" id="ARBA00022775"/>
    </source>
</evidence>
<reference evidence="10" key="1">
    <citation type="submission" date="2021-02" db="EMBL/GenBank/DDBJ databases">
        <authorList>
            <person name="Nowell W R."/>
        </authorList>
    </citation>
    <scope>NUCLEOTIDE SEQUENCE</scope>
</reference>
<dbReference type="SUPFAM" id="SSF103473">
    <property type="entry name" value="MFS general substrate transporter"/>
    <property type="match status" value="1"/>
</dbReference>
<dbReference type="Proteomes" id="UP000663870">
    <property type="component" value="Unassembled WGS sequence"/>
</dbReference>
<sequence length="594" mass="67360">MIPIILLTLGQIRNMKRENNEFAICLLLLVHSGCVIFSMITTALFCRITDGLLTTLTIILLSTYTGIHFYIRFLLNHHAKDDFTVMTLRLGFVLVMLVILIPWTGIIIHSYRMNTKIETNYSRAAIFSWFLNLDSMLTISLLILNVRSQADFGRYQILILFIGIPLIFLWFLIGKILTDNKSRHWIVWTIFYILAIIQITHLVYITYWAKYEYSLLSKTNTTSLMPLLIITFICGVKIKKEMEYLNLQTVKDFWQKWRSSRVLILFIVFVALFLDNMLLTTVVPIIPDYLYHLQQPKIFNNDTFKFLAKNCSNSEIIRQRNYFVRNPAKFRLLLRTYCNWTLDWAINRTEIENKQRTIILEEENKWVGIMFASKAFVQLLTNPFVGPLTNRVGYSIPMFSGFTIMFISTLIFAFSKSFGLLFIARAIQGVGSSCSSVSGLGMLADRYPEDEERGKAMGTALGGLALGVLIGPPFGGFMYEYVGKASPFLVLATLGLFDGLLQLTVLKPGVSGEPIEGASLKTLIKDPYILLAAGAISVGNVGIAMMEPSLPIWMMSTMRASEFEQGAAFLPASISYLIGTNLFGPMAHRMGRQD</sequence>
<dbReference type="PROSITE" id="PS50850">
    <property type="entry name" value="MFS"/>
    <property type="match status" value="1"/>
</dbReference>
<keyword evidence="7 8" id="KW-0472">Membrane</keyword>
<dbReference type="GO" id="GO:0043195">
    <property type="term" value="C:terminal bouton"/>
    <property type="evidence" value="ECO:0007669"/>
    <property type="project" value="TreeGrafter"/>
</dbReference>